<evidence type="ECO:0000256" key="3">
    <source>
        <dbReference type="SAM" id="MobiDB-lite"/>
    </source>
</evidence>
<dbReference type="Proteomes" id="UP001187531">
    <property type="component" value="Unassembled WGS sequence"/>
</dbReference>
<dbReference type="GO" id="GO:0006396">
    <property type="term" value="P:RNA processing"/>
    <property type="evidence" value="ECO:0007669"/>
    <property type="project" value="TreeGrafter"/>
</dbReference>
<feature type="region of interest" description="Disordered" evidence="3">
    <location>
        <begin position="1"/>
        <end position="21"/>
    </location>
</feature>
<feature type="domain" description="Fcf2 pre-rRNA processing C-terminal" evidence="4">
    <location>
        <begin position="98"/>
        <end position="192"/>
    </location>
</feature>
<dbReference type="PANTHER" id="PTHR21686">
    <property type="entry name" value="DEOXYNUCLEOTIDYLTRANSFERASE TERMINAL-INTERACTING PROTEIN 2"/>
    <property type="match status" value="1"/>
</dbReference>
<dbReference type="Pfam" id="PF08698">
    <property type="entry name" value="Fcf2"/>
    <property type="match status" value="1"/>
</dbReference>
<evidence type="ECO:0000313" key="5">
    <source>
        <dbReference type="EMBL" id="KAK2705280.1"/>
    </source>
</evidence>
<dbReference type="EMBL" id="JAVRJZ010000021">
    <property type="protein sequence ID" value="KAK2705280.1"/>
    <property type="molecule type" value="Genomic_DNA"/>
</dbReference>
<name>A0AA88H5F7_ARTSF</name>
<comment type="caution">
    <text evidence="5">The sequence shown here is derived from an EMBL/GenBank/DDBJ whole genome shotgun (WGS) entry which is preliminary data.</text>
</comment>
<dbReference type="InterPro" id="IPR039883">
    <property type="entry name" value="Fcf2/DNTTIP2"/>
</dbReference>
<evidence type="ECO:0000313" key="6">
    <source>
        <dbReference type="Proteomes" id="UP001187531"/>
    </source>
</evidence>
<keyword evidence="6" id="KW-1185">Reference proteome</keyword>
<evidence type="ECO:0000256" key="1">
    <source>
        <dbReference type="ARBA" id="ARBA00004604"/>
    </source>
</evidence>
<proteinExistence type="predicted"/>
<dbReference type="InterPro" id="IPR014810">
    <property type="entry name" value="Fcf2_C"/>
</dbReference>
<evidence type="ECO:0000256" key="2">
    <source>
        <dbReference type="ARBA" id="ARBA00023242"/>
    </source>
</evidence>
<keyword evidence="2" id="KW-0539">Nucleus</keyword>
<organism evidence="5 6">
    <name type="scientific">Artemia franciscana</name>
    <name type="common">Brine shrimp</name>
    <name type="synonym">Artemia sanfranciscana</name>
    <dbReference type="NCBI Taxonomy" id="6661"/>
    <lineage>
        <taxon>Eukaryota</taxon>
        <taxon>Metazoa</taxon>
        <taxon>Ecdysozoa</taxon>
        <taxon>Arthropoda</taxon>
        <taxon>Crustacea</taxon>
        <taxon>Branchiopoda</taxon>
        <taxon>Anostraca</taxon>
        <taxon>Artemiidae</taxon>
        <taxon>Artemia</taxon>
    </lineage>
</organism>
<comment type="subcellular location">
    <subcellularLocation>
        <location evidence="1">Nucleus</location>
        <location evidence="1">Nucleolus</location>
    </subcellularLocation>
</comment>
<sequence length="217" mass="25678">MNYYPISLDSGSSDEENEEKSEIEVYKKQNIKSLKLASEIHVPETVTSYLNDGVDSFSGKRMSSILKKLEGENLQKIKTIEPLEVSKRKKLLDKKKEKEKTKGQKWFNLPATEMTEEKKNDLEIIQMRSILDPKRFYKKNDMKVLPKYFQVGTIIDSPVDYYSSRIPKKERKKTLVDELMSDAHFQRYNKKKFLEIQERKQKHSGFHKHSKRLKKNK</sequence>
<evidence type="ECO:0000259" key="4">
    <source>
        <dbReference type="Pfam" id="PF08698"/>
    </source>
</evidence>
<dbReference type="AlphaFoldDB" id="A0AA88H5F7"/>
<accession>A0AA88H5F7</accession>
<dbReference type="GO" id="GO:0003723">
    <property type="term" value="F:RNA binding"/>
    <property type="evidence" value="ECO:0007669"/>
    <property type="project" value="TreeGrafter"/>
</dbReference>
<gene>
    <name evidence="5" type="ORF">QYM36_017350</name>
</gene>
<dbReference type="GO" id="GO:0005730">
    <property type="term" value="C:nucleolus"/>
    <property type="evidence" value="ECO:0007669"/>
    <property type="project" value="UniProtKB-SubCell"/>
</dbReference>
<protein>
    <recommendedName>
        <fullName evidence="4">Fcf2 pre-rRNA processing C-terminal domain-containing protein</fullName>
    </recommendedName>
</protein>
<dbReference type="PANTHER" id="PTHR21686:SF12">
    <property type="entry name" value="DEOXYNUCLEOTIDYLTRANSFERASE TERMINAL-INTERACTING PROTEIN 2"/>
    <property type="match status" value="1"/>
</dbReference>
<reference evidence="5" key="1">
    <citation type="submission" date="2023-07" db="EMBL/GenBank/DDBJ databases">
        <title>Chromosome-level genome assembly of Artemia franciscana.</title>
        <authorList>
            <person name="Jo E."/>
        </authorList>
    </citation>
    <scope>NUCLEOTIDE SEQUENCE</scope>
    <source>
        <tissue evidence="5">Whole body</tissue>
    </source>
</reference>